<gene>
    <name evidence="2" type="ORF">N781_03005</name>
</gene>
<keyword evidence="1" id="KW-0456">Lyase</keyword>
<comment type="caution">
    <text evidence="2">The sequence shown here is derived from an EMBL/GenBank/DDBJ whole genome shotgun (WGS) entry which is preliminary data.</text>
</comment>
<name>A0A0A5GJ62_9BACI</name>
<keyword evidence="3" id="KW-1185">Reference proteome</keyword>
<evidence type="ECO:0000313" key="3">
    <source>
        <dbReference type="Proteomes" id="UP000030528"/>
    </source>
</evidence>
<dbReference type="AlphaFoldDB" id="A0A0A5GJ62"/>
<dbReference type="InterPro" id="IPR002220">
    <property type="entry name" value="DapA-like"/>
</dbReference>
<dbReference type="STRING" id="1385510.GCA_000425205_00537"/>
<organism evidence="2 3">
    <name type="scientific">Pontibacillus halophilus JSM 076056 = DSM 19796</name>
    <dbReference type="NCBI Taxonomy" id="1385510"/>
    <lineage>
        <taxon>Bacteria</taxon>
        <taxon>Bacillati</taxon>
        <taxon>Bacillota</taxon>
        <taxon>Bacilli</taxon>
        <taxon>Bacillales</taxon>
        <taxon>Bacillaceae</taxon>
        <taxon>Pontibacillus</taxon>
    </lineage>
</organism>
<accession>A0A0A5GJ62</accession>
<evidence type="ECO:0000313" key="2">
    <source>
        <dbReference type="EMBL" id="KGX92009.1"/>
    </source>
</evidence>
<dbReference type="Proteomes" id="UP000030528">
    <property type="component" value="Unassembled WGS sequence"/>
</dbReference>
<dbReference type="PANTHER" id="PTHR12128:SF51">
    <property type="entry name" value="BLL4205 PROTEIN"/>
    <property type="match status" value="1"/>
</dbReference>
<dbReference type="SUPFAM" id="SSF51569">
    <property type="entry name" value="Aldolase"/>
    <property type="match status" value="1"/>
</dbReference>
<evidence type="ECO:0000256" key="1">
    <source>
        <dbReference type="ARBA" id="ARBA00023239"/>
    </source>
</evidence>
<dbReference type="GO" id="GO:0008840">
    <property type="term" value="F:4-hydroxy-tetrahydrodipicolinate synthase activity"/>
    <property type="evidence" value="ECO:0007669"/>
    <property type="project" value="TreeGrafter"/>
</dbReference>
<proteinExistence type="predicted"/>
<sequence length="364" mass="40617">MMATSLSTDQLKLLHEGTVIPAHPLALTNDKSLDERRQRALTRYYIESGAGGIAVGVHTTQFEIRDPEVQLLEPVLRLASEEVERAGLTRPFLKIAGVCGPLEQALEEAKLAYSYGYDLILVSMGGLPSYSEREHLHRISELSSVLPVCGFYLQPSVGGRTFPYSFWKEFVEIEGVVAIKLAPFNRYQTLDVVRAVCESRRRDDVALYTGNDDNIVADLLTPYTFTVNGEQVTKHFAGGLLGQWAVWTSKAVELYEEIRVAKANKEIPLTLLQKGIELTDCNAVLFDVAHDFKGCIAGINEVLRRQGLLASSICLSEKEVLSKGQSQAIDRVYASYPHLTDDAFVSKHRSRWLHECKEATTKER</sequence>
<reference evidence="2 3" key="1">
    <citation type="submission" date="2013-08" db="EMBL/GenBank/DDBJ databases">
        <authorList>
            <person name="Huang J."/>
            <person name="Wang G."/>
        </authorList>
    </citation>
    <scope>NUCLEOTIDE SEQUENCE [LARGE SCALE GENOMIC DNA]</scope>
    <source>
        <strain evidence="2 3">JSM 076056</strain>
    </source>
</reference>
<protein>
    <submittedName>
        <fullName evidence="2">Dihydrodipicolinate synthetase</fullName>
    </submittedName>
</protein>
<dbReference type="eggNOG" id="COG0329">
    <property type="taxonomic scope" value="Bacteria"/>
</dbReference>
<dbReference type="Gene3D" id="3.20.20.70">
    <property type="entry name" value="Aldolase class I"/>
    <property type="match status" value="1"/>
</dbReference>
<dbReference type="InterPro" id="IPR013785">
    <property type="entry name" value="Aldolase_TIM"/>
</dbReference>
<dbReference type="EMBL" id="AVPE01000008">
    <property type="protein sequence ID" value="KGX92009.1"/>
    <property type="molecule type" value="Genomic_DNA"/>
</dbReference>
<dbReference type="SMART" id="SM01130">
    <property type="entry name" value="DHDPS"/>
    <property type="match status" value="1"/>
</dbReference>
<dbReference type="PANTHER" id="PTHR12128">
    <property type="entry name" value="DIHYDRODIPICOLINATE SYNTHASE"/>
    <property type="match status" value="1"/>
</dbReference>